<dbReference type="Gene3D" id="3.30.565.10">
    <property type="entry name" value="Histidine kinase-like ATPase, C-terminal domain"/>
    <property type="match status" value="1"/>
</dbReference>
<dbReference type="PANTHER" id="PTHR35526">
    <property type="entry name" value="ANTI-SIGMA-F FACTOR RSBW-RELATED"/>
    <property type="match status" value="1"/>
</dbReference>
<dbReference type="EC" id="2.7.11.1" evidence="7"/>
<dbReference type="SUPFAM" id="SSF55874">
    <property type="entry name" value="ATPase domain of HSP90 chaperone/DNA topoisomerase II/histidine kinase"/>
    <property type="match status" value="1"/>
</dbReference>
<dbReference type="InterPro" id="IPR036890">
    <property type="entry name" value="HATPase_C_sf"/>
</dbReference>
<accession>A0A1C6K766</accession>
<dbReference type="HAMAP" id="MF_00637">
    <property type="entry name" value="Anti_sigma_F"/>
    <property type="match status" value="1"/>
</dbReference>
<keyword evidence="5 7" id="KW-0067">ATP-binding</keyword>
<dbReference type="InterPro" id="IPR050267">
    <property type="entry name" value="Anti-sigma-factor_SerPK"/>
</dbReference>
<dbReference type="GO" id="GO:0016989">
    <property type="term" value="F:sigma factor antagonist activity"/>
    <property type="evidence" value="ECO:0007669"/>
    <property type="project" value="InterPro"/>
</dbReference>
<keyword evidence="4 7" id="KW-0418">Kinase</keyword>
<dbReference type="InterPro" id="IPR010194">
    <property type="entry name" value="Anti-sigma_F"/>
</dbReference>
<dbReference type="GO" id="GO:0005524">
    <property type="term" value="F:ATP binding"/>
    <property type="evidence" value="ECO:0007669"/>
    <property type="project" value="UniProtKB-KW"/>
</dbReference>
<evidence type="ECO:0000256" key="6">
    <source>
        <dbReference type="ARBA" id="ARBA00022969"/>
    </source>
</evidence>
<dbReference type="GO" id="GO:0004674">
    <property type="term" value="F:protein serine/threonine kinase activity"/>
    <property type="evidence" value="ECO:0007669"/>
    <property type="project" value="UniProtKB-KW"/>
</dbReference>
<proteinExistence type="inferred from homology"/>
<dbReference type="EMBL" id="FMHG01000003">
    <property type="protein sequence ID" value="SCJ90088.1"/>
    <property type="molecule type" value="Genomic_DNA"/>
</dbReference>
<dbReference type="Pfam" id="PF13581">
    <property type="entry name" value="HATPase_c_2"/>
    <property type="match status" value="1"/>
</dbReference>
<name>A0A1C6K766_9FIRM</name>
<keyword evidence="6 7" id="KW-0749">Sporulation</keyword>
<keyword evidence="1 7" id="KW-0723">Serine/threonine-protein kinase</keyword>
<dbReference type="PANTHER" id="PTHR35526:SF3">
    <property type="entry name" value="ANTI-SIGMA-F FACTOR RSBW"/>
    <property type="match status" value="1"/>
</dbReference>
<dbReference type="GO" id="GO:0030435">
    <property type="term" value="P:sporulation resulting in formation of a cellular spore"/>
    <property type="evidence" value="ECO:0007669"/>
    <property type="project" value="UniProtKB-KW"/>
</dbReference>
<gene>
    <name evidence="9" type="primary">spoIIAB_2</name>
    <name evidence="7" type="synonym">spoIIAB</name>
    <name evidence="9" type="ORF">SAMEA3545359_02710</name>
</gene>
<sequence>MKAINEMKLTFESRSANEGFARVAVSAFVAQLDPTVEEISDIKTAVSEAVTNSIVHGYKDQIGRVYISARIYADSVVRLTIRDTGCGIEDVQKAVEPLYTTCETGERAGMGFAVMEAFTDKMRVRSTPGKGTTVYLEKRIRSKG</sequence>
<comment type="similarity">
    <text evidence="7">Belongs to the anti-sigma-factor family.</text>
</comment>
<dbReference type="GO" id="GO:0030436">
    <property type="term" value="P:asexual sporulation"/>
    <property type="evidence" value="ECO:0007669"/>
    <property type="project" value="UniProtKB-UniRule"/>
</dbReference>
<evidence type="ECO:0000259" key="8">
    <source>
        <dbReference type="SMART" id="SM00387"/>
    </source>
</evidence>
<evidence type="ECO:0000256" key="1">
    <source>
        <dbReference type="ARBA" id="ARBA00022527"/>
    </source>
</evidence>
<comment type="catalytic activity">
    <reaction evidence="7">
        <text>L-threonyl-[protein] + ATP = O-phospho-L-threonyl-[protein] + ADP + H(+)</text>
        <dbReference type="Rhea" id="RHEA:46608"/>
        <dbReference type="Rhea" id="RHEA-COMP:11060"/>
        <dbReference type="Rhea" id="RHEA-COMP:11605"/>
        <dbReference type="ChEBI" id="CHEBI:15378"/>
        <dbReference type="ChEBI" id="CHEBI:30013"/>
        <dbReference type="ChEBI" id="CHEBI:30616"/>
        <dbReference type="ChEBI" id="CHEBI:61977"/>
        <dbReference type="ChEBI" id="CHEBI:456216"/>
        <dbReference type="EC" id="2.7.11.1"/>
    </reaction>
</comment>
<evidence type="ECO:0000256" key="2">
    <source>
        <dbReference type="ARBA" id="ARBA00022679"/>
    </source>
</evidence>
<dbReference type="NCBIfam" id="TIGR01925">
    <property type="entry name" value="spIIAB"/>
    <property type="match status" value="1"/>
</dbReference>
<feature type="domain" description="Histidine kinase/HSP90-like ATPase" evidence="8">
    <location>
        <begin position="37"/>
        <end position="142"/>
    </location>
</feature>
<evidence type="ECO:0000256" key="4">
    <source>
        <dbReference type="ARBA" id="ARBA00022777"/>
    </source>
</evidence>
<keyword evidence="3 7" id="KW-0547">Nucleotide-binding</keyword>
<keyword evidence="2 7" id="KW-0808">Transferase</keyword>
<evidence type="ECO:0000313" key="9">
    <source>
        <dbReference type="EMBL" id="SCJ90088.1"/>
    </source>
</evidence>
<dbReference type="AlphaFoldDB" id="A0A1C6K766"/>
<dbReference type="GO" id="GO:0106310">
    <property type="term" value="F:protein serine kinase activity"/>
    <property type="evidence" value="ECO:0007669"/>
    <property type="project" value="RHEA"/>
</dbReference>
<dbReference type="InterPro" id="IPR003594">
    <property type="entry name" value="HATPase_dom"/>
</dbReference>
<evidence type="ECO:0000256" key="3">
    <source>
        <dbReference type="ARBA" id="ARBA00022741"/>
    </source>
</evidence>
<dbReference type="SMART" id="SM00387">
    <property type="entry name" value="HATPase_c"/>
    <property type="match status" value="1"/>
</dbReference>
<dbReference type="GO" id="GO:0042174">
    <property type="term" value="P:negative regulation of sporulation resulting in formation of a cellular spore"/>
    <property type="evidence" value="ECO:0007669"/>
    <property type="project" value="InterPro"/>
</dbReference>
<reference evidence="9" key="1">
    <citation type="submission" date="2015-09" db="EMBL/GenBank/DDBJ databases">
        <authorList>
            <consortium name="Pathogen Informatics"/>
        </authorList>
    </citation>
    <scope>NUCLEOTIDE SEQUENCE</scope>
    <source>
        <strain evidence="9">2789STDY5834896</strain>
    </source>
</reference>
<evidence type="ECO:0000256" key="7">
    <source>
        <dbReference type="HAMAP-Rule" id="MF_00637"/>
    </source>
</evidence>
<comment type="catalytic activity">
    <reaction evidence="7">
        <text>L-seryl-[protein] + ATP = O-phospho-L-seryl-[protein] + ADP + H(+)</text>
        <dbReference type="Rhea" id="RHEA:17989"/>
        <dbReference type="Rhea" id="RHEA-COMP:9863"/>
        <dbReference type="Rhea" id="RHEA-COMP:11604"/>
        <dbReference type="ChEBI" id="CHEBI:15378"/>
        <dbReference type="ChEBI" id="CHEBI:29999"/>
        <dbReference type="ChEBI" id="CHEBI:30616"/>
        <dbReference type="ChEBI" id="CHEBI:83421"/>
        <dbReference type="ChEBI" id="CHEBI:456216"/>
        <dbReference type="EC" id="2.7.11.1"/>
    </reaction>
</comment>
<evidence type="ECO:0000256" key="5">
    <source>
        <dbReference type="ARBA" id="ARBA00022840"/>
    </source>
</evidence>
<organism evidence="9">
    <name type="scientific">uncultured Anaerotruncus sp</name>
    <dbReference type="NCBI Taxonomy" id="905011"/>
    <lineage>
        <taxon>Bacteria</taxon>
        <taxon>Bacillati</taxon>
        <taxon>Bacillota</taxon>
        <taxon>Clostridia</taxon>
        <taxon>Eubacteriales</taxon>
        <taxon>Oscillospiraceae</taxon>
        <taxon>Anaerotruncus</taxon>
        <taxon>environmental samples</taxon>
    </lineage>
</organism>
<comment type="function">
    <text evidence="7">Binds to sigma F and blocks its ability to form an RNA polymerase holoenzyme (E-sigma F). Phosphorylates SpoIIAA on a serine residue. This phosphorylation may enable SpoIIAA to act as an anti-anti-sigma factor that counteracts SpoIIAB and thus releases sigma F from inhibition.</text>
</comment>
<protein>
    <recommendedName>
        <fullName evidence="7">Anti-sigma F factor</fullName>
        <ecNumber evidence="7">2.7.11.1</ecNumber>
    </recommendedName>
    <alternativeName>
        <fullName evidence="7">Stage II sporulation protein AB</fullName>
    </alternativeName>
</protein>